<comment type="caution">
    <text evidence="2">The sequence shown here is derived from an EMBL/GenBank/DDBJ whole genome shotgun (WGS) entry which is preliminary data.</text>
</comment>
<proteinExistence type="predicted"/>
<sequence length="768" mass="82447">MISASPATNAAPATAPFSKLDLRWPSGLNAMQPSAPIASCRQTVSQIGTGRPFSGFGQMLYVGAPRMWMCAPPAPGDDEDDLTAEEVHPTGTAFLPIANLSLGLARNSDGAPVSPFMPPLPTAFPELERYPAPGFPDLWPEPQPTSAPKPRHREMAPPRAPTTARMATSVQPPLAAEEAPFAPPWPHYGCPHLHRLPPSRAPSPPPNSPVTSQSAAAPEPMAMRLNEVNRLLRALEAADIAGAPPPRVFNPPAQLPPHSQSAPPRGRTPGPFRLIPPLDSELDLTWGAYPAVAQDDAGDSDEDEDEDEQEIFFDAPEDCGKQGNSFCFNFEFHGRRALNSSYSSMCDAVSAPLFLPGYTNSSPTMPSVALDNARARAIELRKLCETTPHLSVYQPIAASAVELSVSAALCAGQNAASMATYAVQKTAAVIQIGTGQPQTDEVLHGLLDFERVLDLIRRYLEPSQVQQKAKPLRALNALKSRRDSSRLRAQLNSSYNTLVKAINNTPAKPCVRRDERALDVAAVLIQAAGVICEVPILNVLKPAVGTAGLICDTAKARTLPLAPAVKSNRESALKLAEHAQDVTSHVVARAATLRPAECEDALKPLYSALAETHVFLDRLRRRRRATSWALARSDKEQFSELSGALNKALAMFSASEVVGISTVVQANTTQLTALVALLEDTTNTRRPPRIAIDEAAVSAVHHHEANSPRPSSSISPEAHLLFFLDMASYKEDTLSLCSHNISPSTPSSAVPQRATLSLPCRYSLPNNN</sequence>
<name>A0AAD6UPJ0_9AGAR</name>
<dbReference type="AlphaFoldDB" id="A0AAD6UPJ0"/>
<organism evidence="2 3">
    <name type="scientific">Mycena pura</name>
    <dbReference type="NCBI Taxonomy" id="153505"/>
    <lineage>
        <taxon>Eukaryota</taxon>
        <taxon>Fungi</taxon>
        <taxon>Dikarya</taxon>
        <taxon>Basidiomycota</taxon>
        <taxon>Agaricomycotina</taxon>
        <taxon>Agaricomycetes</taxon>
        <taxon>Agaricomycetidae</taxon>
        <taxon>Agaricales</taxon>
        <taxon>Marasmiineae</taxon>
        <taxon>Mycenaceae</taxon>
        <taxon>Mycena</taxon>
    </lineage>
</organism>
<feature type="region of interest" description="Disordered" evidence="1">
    <location>
        <begin position="136"/>
        <end position="158"/>
    </location>
</feature>
<evidence type="ECO:0000256" key="1">
    <source>
        <dbReference type="SAM" id="MobiDB-lite"/>
    </source>
</evidence>
<feature type="region of interest" description="Disordered" evidence="1">
    <location>
        <begin position="243"/>
        <end position="270"/>
    </location>
</feature>
<accession>A0AAD6UPJ0</accession>
<feature type="compositionally biased region" description="Pro residues" evidence="1">
    <location>
        <begin position="243"/>
        <end position="255"/>
    </location>
</feature>
<dbReference type="Proteomes" id="UP001219525">
    <property type="component" value="Unassembled WGS sequence"/>
</dbReference>
<feature type="region of interest" description="Disordered" evidence="1">
    <location>
        <begin position="193"/>
        <end position="218"/>
    </location>
</feature>
<gene>
    <name evidence="2" type="ORF">GGX14DRAFT_596461</name>
</gene>
<feature type="compositionally biased region" description="Pro residues" evidence="1">
    <location>
        <begin position="199"/>
        <end position="208"/>
    </location>
</feature>
<dbReference type="InterPro" id="IPR059179">
    <property type="entry name" value="MLKL-like_MCAfunc"/>
</dbReference>
<keyword evidence="3" id="KW-1185">Reference proteome</keyword>
<evidence type="ECO:0000313" key="2">
    <source>
        <dbReference type="EMBL" id="KAJ7192014.1"/>
    </source>
</evidence>
<evidence type="ECO:0000313" key="3">
    <source>
        <dbReference type="Proteomes" id="UP001219525"/>
    </source>
</evidence>
<reference evidence="2" key="1">
    <citation type="submission" date="2023-03" db="EMBL/GenBank/DDBJ databases">
        <title>Massive genome expansion in bonnet fungi (Mycena s.s.) driven by repeated elements and novel gene families across ecological guilds.</title>
        <authorList>
            <consortium name="Lawrence Berkeley National Laboratory"/>
            <person name="Harder C.B."/>
            <person name="Miyauchi S."/>
            <person name="Viragh M."/>
            <person name="Kuo A."/>
            <person name="Thoen E."/>
            <person name="Andreopoulos B."/>
            <person name="Lu D."/>
            <person name="Skrede I."/>
            <person name="Drula E."/>
            <person name="Henrissat B."/>
            <person name="Morin E."/>
            <person name="Kohler A."/>
            <person name="Barry K."/>
            <person name="LaButti K."/>
            <person name="Morin E."/>
            <person name="Salamov A."/>
            <person name="Lipzen A."/>
            <person name="Mereny Z."/>
            <person name="Hegedus B."/>
            <person name="Baldrian P."/>
            <person name="Stursova M."/>
            <person name="Weitz H."/>
            <person name="Taylor A."/>
            <person name="Grigoriev I.V."/>
            <person name="Nagy L.G."/>
            <person name="Martin F."/>
            <person name="Kauserud H."/>
        </authorList>
    </citation>
    <scope>NUCLEOTIDE SEQUENCE</scope>
    <source>
        <strain evidence="2">9144</strain>
    </source>
</reference>
<dbReference type="CDD" id="cd21037">
    <property type="entry name" value="MLKL_NTD"/>
    <property type="match status" value="1"/>
</dbReference>
<dbReference type="EMBL" id="JARJCW010000125">
    <property type="protein sequence ID" value="KAJ7192014.1"/>
    <property type="molecule type" value="Genomic_DNA"/>
</dbReference>
<protein>
    <submittedName>
        <fullName evidence="2">Uncharacterized protein</fullName>
    </submittedName>
</protein>